<dbReference type="EMBL" id="CM042043">
    <property type="protein sequence ID" value="KAI3695830.1"/>
    <property type="molecule type" value="Genomic_DNA"/>
</dbReference>
<reference evidence="1 2" key="2">
    <citation type="journal article" date="2022" name="Mol. Ecol. Resour.">
        <title>The genomes of chicory, endive, great burdock and yacon provide insights into Asteraceae paleo-polyploidization history and plant inulin production.</title>
        <authorList>
            <person name="Fan W."/>
            <person name="Wang S."/>
            <person name="Wang H."/>
            <person name="Wang A."/>
            <person name="Jiang F."/>
            <person name="Liu H."/>
            <person name="Zhao H."/>
            <person name="Xu D."/>
            <person name="Zhang Y."/>
        </authorList>
    </citation>
    <scope>NUCLEOTIDE SEQUENCE [LARGE SCALE GENOMIC DNA]</scope>
    <source>
        <strain evidence="2">cv. Yunnan</strain>
        <tissue evidence="1">Leaves</tissue>
    </source>
</reference>
<keyword evidence="2" id="KW-1185">Reference proteome</keyword>
<accession>A0ACB8ZI80</accession>
<dbReference type="Proteomes" id="UP001056120">
    <property type="component" value="Linkage Group LG26"/>
</dbReference>
<protein>
    <submittedName>
        <fullName evidence="1">Uncharacterized protein</fullName>
    </submittedName>
</protein>
<evidence type="ECO:0000313" key="1">
    <source>
        <dbReference type="EMBL" id="KAI3695830.1"/>
    </source>
</evidence>
<proteinExistence type="predicted"/>
<reference evidence="2" key="1">
    <citation type="journal article" date="2022" name="Mol. Ecol. Resour.">
        <title>The genomes of chicory, endive, great burdock and yacon provide insights into Asteraceae palaeo-polyploidization history and plant inulin production.</title>
        <authorList>
            <person name="Fan W."/>
            <person name="Wang S."/>
            <person name="Wang H."/>
            <person name="Wang A."/>
            <person name="Jiang F."/>
            <person name="Liu H."/>
            <person name="Zhao H."/>
            <person name="Xu D."/>
            <person name="Zhang Y."/>
        </authorList>
    </citation>
    <scope>NUCLEOTIDE SEQUENCE [LARGE SCALE GENOMIC DNA]</scope>
    <source>
        <strain evidence="2">cv. Yunnan</strain>
    </source>
</reference>
<organism evidence="1 2">
    <name type="scientific">Smallanthus sonchifolius</name>
    <dbReference type="NCBI Taxonomy" id="185202"/>
    <lineage>
        <taxon>Eukaryota</taxon>
        <taxon>Viridiplantae</taxon>
        <taxon>Streptophyta</taxon>
        <taxon>Embryophyta</taxon>
        <taxon>Tracheophyta</taxon>
        <taxon>Spermatophyta</taxon>
        <taxon>Magnoliopsida</taxon>
        <taxon>eudicotyledons</taxon>
        <taxon>Gunneridae</taxon>
        <taxon>Pentapetalae</taxon>
        <taxon>asterids</taxon>
        <taxon>campanulids</taxon>
        <taxon>Asterales</taxon>
        <taxon>Asteraceae</taxon>
        <taxon>Asteroideae</taxon>
        <taxon>Heliantheae alliance</taxon>
        <taxon>Millerieae</taxon>
        <taxon>Smallanthus</taxon>
    </lineage>
</organism>
<name>A0ACB8ZI80_9ASTR</name>
<evidence type="ECO:0000313" key="2">
    <source>
        <dbReference type="Proteomes" id="UP001056120"/>
    </source>
</evidence>
<comment type="caution">
    <text evidence="1">The sequence shown here is derived from an EMBL/GenBank/DDBJ whole genome shotgun (WGS) entry which is preliminary data.</text>
</comment>
<sequence>MNLRIAGLGNPIEEWKLSTNSEIYTPMYSSPSDSSAPPQPAIQSTPHPPSRSIDINDMIPSEDEEILYGSKSSSNLKSDQNLNLNKRDGVAVMAADSGGRVFEEDLFFAEDVNKSEFSQNKD</sequence>
<gene>
    <name evidence="1" type="ORF">L1987_78832</name>
</gene>